<keyword evidence="5" id="KW-0560">Oxidoreductase</keyword>
<evidence type="ECO:0000256" key="2">
    <source>
        <dbReference type="ARBA" id="ARBA00022475"/>
    </source>
</evidence>
<feature type="transmembrane region" description="Helical" evidence="8">
    <location>
        <begin position="64"/>
        <end position="83"/>
    </location>
</feature>
<dbReference type="Proteomes" id="UP000574690">
    <property type="component" value="Unassembled WGS sequence"/>
</dbReference>
<proteinExistence type="predicted"/>
<name>A0A850BYN5_9ACTN</name>
<dbReference type="InterPro" id="IPR052175">
    <property type="entry name" value="ComplexI-like_HydComp"/>
</dbReference>
<evidence type="ECO:0000259" key="9">
    <source>
        <dbReference type="Pfam" id="PF00361"/>
    </source>
</evidence>
<dbReference type="PANTHER" id="PTHR42682:SF3">
    <property type="entry name" value="FORMATE HYDROGENLYASE SUBUNIT 3-RELATED"/>
    <property type="match status" value="1"/>
</dbReference>
<keyword evidence="6 8" id="KW-0472">Membrane</keyword>
<evidence type="ECO:0000256" key="3">
    <source>
        <dbReference type="ARBA" id="ARBA00022692"/>
    </source>
</evidence>
<evidence type="ECO:0000256" key="4">
    <source>
        <dbReference type="ARBA" id="ARBA00022989"/>
    </source>
</evidence>
<sequence length="270" mass="27125">MLSALAALAVPAPARRLLSGIWLAAAGLAQTCLGAAAVLGHSLTADVPGLIPLSGAAFTLDALGGAFLALCGFATACAAVYGIGYTKGRLEGRAFGAVLPVFAAAMAAVCAAASVTTFLFAWELMALASLILVIAEHRTNPRAARAGAWYAALTHAGFVAILAGLAWLAAAGGSQDFAALRDAEIPAAAKHLAFALVFLGFASKAGIVPLHVWLPRAHPEAPSHVSAMMSAAMVNLGLYGIARVGLDLLSGPAWWWLAAGALGAASAVYG</sequence>
<feature type="transmembrane region" description="Helical" evidence="8">
    <location>
        <begin position="252"/>
        <end position="269"/>
    </location>
</feature>
<feature type="transmembrane region" description="Helical" evidence="8">
    <location>
        <begin position="192"/>
        <end position="213"/>
    </location>
</feature>
<feature type="domain" description="NADH:quinone oxidoreductase/Mrp antiporter transmembrane" evidence="9">
    <location>
        <begin position="112"/>
        <end position="270"/>
    </location>
</feature>
<organism evidence="10 11">
    <name type="scientific">Glycomyces artemisiae</name>
    <dbReference type="NCBI Taxonomy" id="1076443"/>
    <lineage>
        <taxon>Bacteria</taxon>
        <taxon>Bacillati</taxon>
        <taxon>Actinomycetota</taxon>
        <taxon>Actinomycetes</taxon>
        <taxon>Glycomycetales</taxon>
        <taxon>Glycomycetaceae</taxon>
        <taxon>Glycomyces</taxon>
    </lineage>
</organism>
<keyword evidence="3 7" id="KW-0812">Transmembrane</keyword>
<protein>
    <submittedName>
        <fullName evidence="10">Hydrogenase 4 subunit B</fullName>
    </submittedName>
</protein>
<feature type="transmembrane region" description="Helical" evidence="8">
    <location>
        <begin position="95"/>
        <end position="114"/>
    </location>
</feature>
<evidence type="ECO:0000256" key="7">
    <source>
        <dbReference type="RuleBase" id="RU000320"/>
    </source>
</evidence>
<keyword evidence="4 8" id="KW-1133">Transmembrane helix</keyword>
<evidence type="ECO:0000256" key="8">
    <source>
        <dbReference type="SAM" id="Phobius"/>
    </source>
</evidence>
<reference evidence="10 11" key="1">
    <citation type="submission" date="2020-05" db="EMBL/GenBank/DDBJ databases">
        <title>DNA-SIP metagenomic assembled genomes.</title>
        <authorList>
            <person name="Yu J."/>
        </authorList>
    </citation>
    <scope>NUCLEOTIDE SEQUENCE [LARGE SCALE GENOMIC DNA]</scope>
    <source>
        <strain evidence="10">Bin5.27</strain>
    </source>
</reference>
<evidence type="ECO:0000256" key="1">
    <source>
        <dbReference type="ARBA" id="ARBA00004651"/>
    </source>
</evidence>
<dbReference type="GO" id="GO:0016491">
    <property type="term" value="F:oxidoreductase activity"/>
    <property type="evidence" value="ECO:0007669"/>
    <property type="project" value="UniProtKB-KW"/>
</dbReference>
<comment type="subcellular location">
    <subcellularLocation>
        <location evidence="1">Cell membrane</location>
        <topology evidence="1">Multi-pass membrane protein</topology>
    </subcellularLocation>
    <subcellularLocation>
        <location evidence="7">Membrane</location>
        <topology evidence="7">Multi-pass membrane protein</topology>
    </subcellularLocation>
</comment>
<feature type="transmembrane region" description="Helical" evidence="8">
    <location>
        <begin position="225"/>
        <end position="246"/>
    </location>
</feature>
<dbReference type="InterPro" id="IPR001750">
    <property type="entry name" value="ND/Mrp_TM"/>
</dbReference>
<accession>A0A850BYN5</accession>
<feature type="transmembrane region" description="Helical" evidence="8">
    <location>
        <begin position="148"/>
        <end position="172"/>
    </location>
</feature>
<evidence type="ECO:0000256" key="5">
    <source>
        <dbReference type="ARBA" id="ARBA00023002"/>
    </source>
</evidence>
<dbReference type="EMBL" id="JABFXE010000100">
    <property type="protein sequence ID" value="NUQ87285.1"/>
    <property type="molecule type" value="Genomic_DNA"/>
</dbReference>
<evidence type="ECO:0000256" key="6">
    <source>
        <dbReference type="ARBA" id="ARBA00023136"/>
    </source>
</evidence>
<comment type="caution">
    <text evidence="10">The sequence shown here is derived from an EMBL/GenBank/DDBJ whole genome shotgun (WGS) entry which is preliminary data.</text>
</comment>
<keyword evidence="2" id="KW-1003">Cell membrane</keyword>
<dbReference type="PANTHER" id="PTHR42682">
    <property type="entry name" value="HYDROGENASE-4 COMPONENT F"/>
    <property type="match status" value="1"/>
</dbReference>
<dbReference type="GO" id="GO:0005886">
    <property type="term" value="C:plasma membrane"/>
    <property type="evidence" value="ECO:0007669"/>
    <property type="project" value="UniProtKB-SubCell"/>
</dbReference>
<gene>
    <name evidence="10" type="ORF">HOQ43_02305</name>
</gene>
<dbReference type="AlphaFoldDB" id="A0A850BYN5"/>
<feature type="transmembrane region" description="Helical" evidence="8">
    <location>
        <begin position="120"/>
        <end position="136"/>
    </location>
</feature>
<feature type="non-terminal residue" evidence="10">
    <location>
        <position position="270"/>
    </location>
</feature>
<evidence type="ECO:0000313" key="11">
    <source>
        <dbReference type="Proteomes" id="UP000574690"/>
    </source>
</evidence>
<evidence type="ECO:0000313" key="10">
    <source>
        <dbReference type="EMBL" id="NUQ87285.1"/>
    </source>
</evidence>
<dbReference type="Pfam" id="PF00361">
    <property type="entry name" value="Proton_antipo_M"/>
    <property type="match status" value="1"/>
</dbReference>